<dbReference type="AlphaFoldDB" id="A0AAN8RP56"/>
<proteinExistence type="predicted"/>
<accession>A0AAN8RP56</accession>
<feature type="region of interest" description="Disordered" evidence="1">
    <location>
        <begin position="1"/>
        <end position="21"/>
    </location>
</feature>
<dbReference type="EMBL" id="JAVHJM010000003">
    <property type="protein sequence ID" value="KAK6516768.1"/>
    <property type="molecule type" value="Genomic_DNA"/>
</dbReference>
<feature type="compositionally biased region" description="Low complexity" evidence="1">
    <location>
        <begin position="237"/>
        <end position="253"/>
    </location>
</feature>
<sequence>MTEPQQSKHPRPGAVPIRLPLPVPFTTSEIIEALRNEPRFPQGYDFTHTEELPQNPNNYNITTTLTADNNNNNHHTPRPSSSSSSSFSSSKPRTPVVSPNNNGDGIYKIVLGKMVDRNDAYYKGDGSNRRILGSRSDVNDGLDKDFAMLEVVDDDDHDDMDDDLDDDDLDYGDDDLGNDLGDDELDTALDDIYEEEQSSLLSAVEKELDRELEARCDGAYIPPPPPAPSKPSRRRPSQNPSPTLPSSSSSSPTAILPPSILSQLFFEITYIHQNFRIHPMSPLTRQIFAERGYKPTSEFIIEDDGEPAQIMRTESGWWAWDLKGEYVCFVTGDDVRFVNVLREVGGMWGKEVEGVWEGW</sequence>
<keyword evidence="3" id="KW-1185">Reference proteome</keyword>
<evidence type="ECO:0000313" key="3">
    <source>
        <dbReference type="Proteomes" id="UP001307849"/>
    </source>
</evidence>
<feature type="region of interest" description="Disordered" evidence="1">
    <location>
        <begin position="215"/>
        <end position="253"/>
    </location>
</feature>
<reference evidence="2 3" key="1">
    <citation type="submission" date="2019-10" db="EMBL/GenBank/DDBJ databases">
        <authorList>
            <person name="Palmer J.M."/>
        </authorList>
    </citation>
    <scope>NUCLEOTIDE SEQUENCE [LARGE SCALE GENOMIC DNA]</scope>
    <source>
        <strain evidence="2 3">TWF506</strain>
    </source>
</reference>
<name>A0AAN8RP56_9PEZI</name>
<feature type="region of interest" description="Disordered" evidence="1">
    <location>
        <begin position="153"/>
        <end position="184"/>
    </location>
</feature>
<dbReference type="Proteomes" id="UP001307849">
    <property type="component" value="Unassembled WGS sequence"/>
</dbReference>
<protein>
    <submittedName>
        <fullName evidence="2">Uncharacterized protein</fullName>
    </submittedName>
</protein>
<feature type="compositionally biased region" description="Low complexity" evidence="1">
    <location>
        <begin position="60"/>
        <end position="90"/>
    </location>
</feature>
<evidence type="ECO:0000256" key="1">
    <source>
        <dbReference type="SAM" id="MobiDB-lite"/>
    </source>
</evidence>
<comment type="caution">
    <text evidence="2">The sequence shown here is derived from an EMBL/GenBank/DDBJ whole genome shotgun (WGS) entry which is preliminary data.</text>
</comment>
<feature type="region of interest" description="Disordered" evidence="1">
    <location>
        <begin position="41"/>
        <end position="105"/>
    </location>
</feature>
<gene>
    <name evidence="2" type="ORF">TWF506_006657</name>
</gene>
<organism evidence="2 3">
    <name type="scientific">Arthrobotrys conoides</name>
    <dbReference type="NCBI Taxonomy" id="74498"/>
    <lineage>
        <taxon>Eukaryota</taxon>
        <taxon>Fungi</taxon>
        <taxon>Dikarya</taxon>
        <taxon>Ascomycota</taxon>
        <taxon>Pezizomycotina</taxon>
        <taxon>Orbiliomycetes</taxon>
        <taxon>Orbiliales</taxon>
        <taxon>Orbiliaceae</taxon>
        <taxon>Arthrobotrys</taxon>
    </lineage>
</organism>
<evidence type="ECO:0000313" key="2">
    <source>
        <dbReference type="EMBL" id="KAK6516768.1"/>
    </source>
</evidence>